<organism evidence="4 5">
    <name type="scientific">Viridothelium virens</name>
    <name type="common">Speckled blister lichen</name>
    <name type="synonym">Trypethelium virens</name>
    <dbReference type="NCBI Taxonomy" id="1048519"/>
    <lineage>
        <taxon>Eukaryota</taxon>
        <taxon>Fungi</taxon>
        <taxon>Dikarya</taxon>
        <taxon>Ascomycota</taxon>
        <taxon>Pezizomycotina</taxon>
        <taxon>Dothideomycetes</taxon>
        <taxon>Dothideomycetes incertae sedis</taxon>
        <taxon>Trypetheliales</taxon>
        <taxon>Trypetheliaceae</taxon>
        <taxon>Viridothelium</taxon>
    </lineage>
</organism>
<dbReference type="Pfam" id="PF09792">
    <property type="entry name" value="But2"/>
    <property type="match status" value="1"/>
</dbReference>
<keyword evidence="2" id="KW-0732">Signal</keyword>
<reference evidence="4" key="1">
    <citation type="journal article" date="2020" name="Stud. Mycol.">
        <title>101 Dothideomycetes genomes: a test case for predicting lifestyles and emergence of pathogens.</title>
        <authorList>
            <person name="Haridas S."/>
            <person name="Albert R."/>
            <person name="Binder M."/>
            <person name="Bloem J."/>
            <person name="Labutti K."/>
            <person name="Salamov A."/>
            <person name="Andreopoulos B."/>
            <person name="Baker S."/>
            <person name="Barry K."/>
            <person name="Bills G."/>
            <person name="Bluhm B."/>
            <person name="Cannon C."/>
            <person name="Castanera R."/>
            <person name="Culley D."/>
            <person name="Daum C."/>
            <person name="Ezra D."/>
            <person name="Gonzalez J."/>
            <person name="Henrissat B."/>
            <person name="Kuo A."/>
            <person name="Liang C."/>
            <person name="Lipzen A."/>
            <person name="Lutzoni F."/>
            <person name="Magnuson J."/>
            <person name="Mondo S."/>
            <person name="Nolan M."/>
            <person name="Ohm R."/>
            <person name="Pangilinan J."/>
            <person name="Park H.-J."/>
            <person name="Ramirez L."/>
            <person name="Alfaro M."/>
            <person name="Sun H."/>
            <person name="Tritt A."/>
            <person name="Yoshinaga Y."/>
            <person name="Zwiers L.-H."/>
            <person name="Turgeon B."/>
            <person name="Goodwin S."/>
            <person name="Spatafora J."/>
            <person name="Crous P."/>
            <person name="Grigoriev I."/>
        </authorList>
    </citation>
    <scope>NUCLEOTIDE SEQUENCE</scope>
    <source>
        <strain evidence="4">Tuck. ex Michener</strain>
    </source>
</reference>
<dbReference type="PANTHER" id="PTHR39613">
    <property type="entry name" value="ANCHORED CELL WALL PROTEIN, PUTATIVE (AFU_ORTHOLOGUE AFUA_4G08960)-RELATED"/>
    <property type="match status" value="1"/>
</dbReference>
<gene>
    <name evidence="4" type="ORF">EV356DRAFT_509529</name>
</gene>
<protein>
    <recommendedName>
        <fullName evidence="3">Ubiquitin 3 binding protein But2 C-terminal domain-containing protein</fullName>
    </recommendedName>
</protein>
<evidence type="ECO:0000313" key="4">
    <source>
        <dbReference type="EMBL" id="KAF2230008.1"/>
    </source>
</evidence>
<keyword evidence="5" id="KW-1185">Reference proteome</keyword>
<evidence type="ECO:0000256" key="2">
    <source>
        <dbReference type="SAM" id="SignalP"/>
    </source>
</evidence>
<dbReference type="InterPro" id="IPR018620">
    <property type="entry name" value="Ubiquitin3-bd_protein_But2_C"/>
</dbReference>
<proteinExistence type="predicted"/>
<dbReference type="PANTHER" id="PTHR39613:SF1">
    <property type="entry name" value="ANCHORED CELL WALL PROTEIN, PUTATIVE (AFU_ORTHOLOGUE AFUA_4G08960)-RELATED"/>
    <property type="match status" value="1"/>
</dbReference>
<dbReference type="AlphaFoldDB" id="A0A6A6GWN4"/>
<name>A0A6A6GWN4_VIRVR</name>
<feature type="domain" description="Ubiquitin 3 binding protein But2 C-terminal" evidence="3">
    <location>
        <begin position="48"/>
        <end position="195"/>
    </location>
</feature>
<dbReference type="OrthoDB" id="4657524at2759"/>
<feature type="chain" id="PRO_5025691459" description="Ubiquitin 3 binding protein But2 C-terminal domain-containing protein" evidence="2">
    <location>
        <begin position="18"/>
        <end position="205"/>
    </location>
</feature>
<feature type="region of interest" description="Disordered" evidence="1">
    <location>
        <begin position="17"/>
        <end position="36"/>
    </location>
</feature>
<feature type="signal peptide" evidence="2">
    <location>
        <begin position="1"/>
        <end position="17"/>
    </location>
</feature>
<evidence type="ECO:0000259" key="3">
    <source>
        <dbReference type="Pfam" id="PF09792"/>
    </source>
</evidence>
<sequence>MKISATALSTLITTAVASPPSSHHPTYKPNNTTTPSSCPATLPPSFIYPNLIIPISAAHPTTAYGTVYSPLITPNDFCTIFNLYIPPSAHNKTCTLSFLFPEQHQLETSSYSYSGAGHFSFTGFPSGVGATTSTTWNTRPAGGGNPPSAPSVIRPGNAYVINRGGCEVREWEYLLVSGMMCSNDTRLEYFQDYNPCPIGLYVTVS</sequence>
<dbReference type="Proteomes" id="UP000800092">
    <property type="component" value="Unassembled WGS sequence"/>
</dbReference>
<accession>A0A6A6GWN4</accession>
<evidence type="ECO:0000313" key="5">
    <source>
        <dbReference type="Proteomes" id="UP000800092"/>
    </source>
</evidence>
<evidence type="ECO:0000256" key="1">
    <source>
        <dbReference type="SAM" id="MobiDB-lite"/>
    </source>
</evidence>
<dbReference type="EMBL" id="ML991849">
    <property type="protein sequence ID" value="KAF2230008.1"/>
    <property type="molecule type" value="Genomic_DNA"/>
</dbReference>
<feature type="compositionally biased region" description="Polar residues" evidence="1">
    <location>
        <begin position="19"/>
        <end position="36"/>
    </location>
</feature>